<proteinExistence type="inferred from homology"/>
<name>A0A1H3GU93_9FIRM</name>
<accession>A0A1H3GU93</accession>
<dbReference type="InterPro" id="IPR009003">
    <property type="entry name" value="Peptidase_S1_PA"/>
</dbReference>
<dbReference type="GO" id="GO:0006508">
    <property type="term" value="P:proteolysis"/>
    <property type="evidence" value="ECO:0007669"/>
    <property type="project" value="UniProtKB-KW"/>
</dbReference>
<reference evidence="7 8" key="1">
    <citation type="submission" date="2016-10" db="EMBL/GenBank/DDBJ databases">
        <authorList>
            <person name="de Groot N.N."/>
        </authorList>
    </citation>
    <scope>NUCLEOTIDE SEQUENCE [LARGE SCALE GENOMIC DNA]</scope>
    <source>
        <strain evidence="7 8">DSM 14045</strain>
    </source>
</reference>
<keyword evidence="2" id="KW-0645">Protease</keyword>
<feature type="region of interest" description="Disordered" evidence="5">
    <location>
        <begin position="302"/>
        <end position="362"/>
    </location>
</feature>
<feature type="compositionally biased region" description="Basic and acidic residues" evidence="5">
    <location>
        <begin position="339"/>
        <end position="349"/>
    </location>
</feature>
<comment type="similarity">
    <text evidence="1">Belongs to the peptidase S1C family.</text>
</comment>
<dbReference type="InterPro" id="IPR043504">
    <property type="entry name" value="Peptidase_S1_PA_chymotrypsin"/>
</dbReference>
<dbReference type="RefSeq" id="WP_074716122.1">
    <property type="nucleotide sequence ID" value="NZ_FNPG01000007.1"/>
</dbReference>
<feature type="compositionally biased region" description="Acidic residues" evidence="5">
    <location>
        <begin position="350"/>
        <end position="362"/>
    </location>
</feature>
<dbReference type="PANTHER" id="PTHR43343">
    <property type="entry name" value="PEPTIDASE S12"/>
    <property type="match status" value="1"/>
</dbReference>
<dbReference type="Pfam" id="PF13365">
    <property type="entry name" value="Trypsin_2"/>
    <property type="match status" value="1"/>
</dbReference>
<dbReference type="AlphaFoldDB" id="A0A1H3GU93"/>
<organism evidence="7 8">
    <name type="scientific">Lachnobacterium bovis DSM 14045</name>
    <dbReference type="NCBI Taxonomy" id="1122142"/>
    <lineage>
        <taxon>Bacteria</taxon>
        <taxon>Bacillati</taxon>
        <taxon>Bacillota</taxon>
        <taxon>Clostridia</taxon>
        <taxon>Lachnospirales</taxon>
        <taxon>Lachnospiraceae</taxon>
        <taxon>Lachnobacterium</taxon>
    </lineage>
</organism>
<evidence type="ECO:0000313" key="7">
    <source>
        <dbReference type="EMBL" id="SDY06208.1"/>
    </source>
</evidence>
<dbReference type="InterPro" id="IPR051201">
    <property type="entry name" value="Chloro_Bact_Ser_Proteases"/>
</dbReference>
<evidence type="ECO:0000256" key="6">
    <source>
        <dbReference type="SAM" id="Phobius"/>
    </source>
</evidence>
<evidence type="ECO:0000256" key="1">
    <source>
        <dbReference type="ARBA" id="ARBA00010541"/>
    </source>
</evidence>
<evidence type="ECO:0000256" key="3">
    <source>
        <dbReference type="ARBA" id="ARBA00022801"/>
    </source>
</evidence>
<gene>
    <name evidence="7" type="ORF">SAMN02910414_00643</name>
</gene>
<dbReference type="PANTHER" id="PTHR43343:SF3">
    <property type="entry name" value="PROTEASE DO-LIKE 8, CHLOROPLASTIC"/>
    <property type="match status" value="1"/>
</dbReference>
<keyword evidence="8" id="KW-1185">Reference proteome</keyword>
<sequence length="362" mass="39158">MNESKGQDINESTRKKGKSKIAKFLLILITCGALAGGSFAGSYYVYRTQFKSLIENRESEDLKPVSKNKKTLIKNNDVSGIVKHTMPSIVAITNISEKEVSSYFTGERAVKEQKSVGSGIIVKEDGKTLYIVTNNHVVDGAKDLTVQFCDSKVADAEVQGNIAKNDLAVIKVKLSSLSSDTKKKIKVATLGTSSETKVGESAIAIGNALGYGQSVTTGIISAVDRKVSSSDESGRKKYTNKLIQTDAAINPGNSGGALLNAKGELIGINSAKYSATSVEGMGFAIPIDTAKKLIDQMIKKGTKDDSFKDSKPTYKKRYKSDYPNNKDGDDKDYDDDDDYSSKYNDKNSPFDDDDSDSSLDDY</sequence>
<dbReference type="FunFam" id="2.40.10.10:FF:000001">
    <property type="entry name" value="Periplasmic serine protease DegS"/>
    <property type="match status" value="1"/>
</dbReference>
<protein>
    <submittedName>
        <fullName evidence="7">Trypsin-like peptidase domain-containing protein</fullName>
    </submittedName>
</protein>
<keyword evidence="4" id="KW-0720">Serine protease</keyword>
<keyword evidence="3" id="KW-0378">Hydrolase</keyword>
<feature type="compositionally biased region" description="Basic and acidic residues" evidence="5">
    <location>
        <begin position="302"/>
        <end position="312"/>
    </location>
</feature>
<dbReference type="SUPFAM" id="SSF50494">
    <property type="entry name" value="Trypsin-like serine proteases"/>
    <property type="match status" value="1"/>
</dbReference>
<dbReference type="Proteomes" id="UP000183918">
    <property type="component" value="Unassembled WGS sequence"/>
</dbReference>
<dbReference type="EMBL" id="FNPG01000007">
    <property type="protein sequence ID" value="SDY06208.1"/>
    <property type="molecule type" value="Genomic_DNA"/>
</dbReference>
<evidence type="ECO:0000256" key="5">
    <source>
        <dbReference type="SAM" id="MobiDB-lite"/>
    </source>
</evidence>
<keyword evidence="6" id="KW-0472">Membrane</keyword>
<evidence type="ECO:0000313" key="8">
    <source>
        <dbReference type="Proteomes" id="UP000183918"/>
    </source>
</evidence>
<dbReference type="Gene3D" id="2.40.10.10">
    <property type="entry name" value="Trypsin-like serine proteases"/>
    <property type="match status" value="2"/>
</dbReference>
<dbReference type="InterPro" id="IPR001940">
    <property type="entry name" value="Peptidase_S1C"/>
</dbReference>
<dbReference type="GO" id="GO:0004252">
    <property type="term" value="F:serine-type endopeptidase activity"/>
    <property type="evidence" value="ECO:0007669"/>
    <property type="project" value="InterPro"/>
</dbReference>
<dbReference type="STRING" id="1122142.SAMN02910414_00643"/>
<evidence type="ECO:0000256" key="2">
    <source>
        <dbReference type="ARBA" id="ARBA00022670"/>
    </source>
</evidence>
<keyword evidence="6" id="KW-0812">Transmembrane</keyword>
<evidence type="ECO:0000256" key="4">
    <source>
        <dbReference type="ARBA" id="ARBA00022825"/>
    </source>
</evidence>
<keyword evidence="6" id="KW-1133">Transmembrane helix</keyword>
<dbReference type="PRINTS" id="PR00834">
    <property type="entry name" value="PROTEASES2C"/>
</dbReference>
<feature type="transmembrane region" description="Helical" evidence="6">
    <location>
        <begin position="21"/>
        <end position="46"/>
    </location>
</feature>